<protein>
    <submittedName>
        <fullName evidence="5">Tetratricopeptide repeat protein</fullName>
    </submittedName>
</protein>
<dbReference type="SMART" id="SM00028">
    <property type="entry name" value="TPR"/>
    <property type="match status" value="3"/>
</dbReference>
<gene>
    <name evidence="5" type="ORF">H4317_15605</name>
</gene>
<feature type="repeat" description="TPR" evidence="3">
    <location>
        <begin position="177"/>
        <end position="210"/>
    </location>
</feature>
<evidence type="ECO:0000256" key="3">
    <source>
        <dbReference type="PROSITE-ProRule" id="PRU00339"/>
    </source>
</evidence>
<dbReference type="Pfam" id="PF14559">
    <property type="entry name" value="TPR_19"/>
    <property type="match status" value="1"/>
</dbReference>
<evidence type="ECO:0000313" key="6">
    <source>
        <dbReference type="Proteomes" id="UP000515489"/>
    </source>
</evidence>
<accession>A0A7G7W5C6</accession>
<dbReference type="AlphaFoldDB" id="A0A7G7W5C6"/>
<reference evidence="5 6" key="1">
    <citation type="submission" date="2020-08" db="EMBL/GenBank/DDBJ databases">
        <title>Hymenobacter sp. S2-20-2 genome sequencing.</title>
        <authorList>
            <person name="Jin L."/>
        </authorList>
    </citation>
    <scope>NUCLEOTIDE SEQUENCE [LARGE SCALE GENOMIC DNA]</scope>
    <source>
        <strain evidence="5 6">S2-20-2</strain>
    </source>
</reference>
<dbReference type="InterPro" id="IPR011990">
    <property type="entry name" value="TPR-like_helical_dom_sf"/>
</dbReference>
<proteinExistence type="predicted"/>
<evidence type="ECO:0000256" key="4">
    <source>
        <dbReference type="SAM" id="Phobius"/>
    </source>
</evidence>
<feature type="transmembrane region" description="Helical" evidence="4">
    <location>
        <begin position="252"/>
        <end position="281"/>
    </location>
</feature>
<feature type="transmembrane region" description="Helical" evidence="4">
    <location>
        <begin position="370"/>
        <end position="391"/>
    </location>
</feature>
<dbReference type="InterPro" id="IPR019734">
    <property type="entry name" value="TPR_rpt"/>
</dbReference>
<feature type="transmembrane region" description="Helical" evidence="4">
    <location>
        <begin position="311"/>
        <end position="333"/>
    </location>
</feature>
<dbReference type="EMBL" id="CP060202">
    <property type="protein sequence ID" value="QNH61569.1"/>
    <property type="molecule type" value="Genomic_DNA"/>
</dbReference>
<sequence length="422" mass="46665">MRPDTPAARWQSAVQNLLDIHRPEQAEQLVRQQLMRNPQDAVAHILLSFALYQQNQLETARETAQQALALNPAASEAFYVLFLVEDQAGQWPARASALQEALRLQPLNPKYQAAQAQLYLHQNQPAAAQQVAARGLAHNPAHAGCLIALADALHELQRWPDLAPVLQQLVAAHPNLPKAHQLLGREAMRQKHYAAAQAHFQEVLRLAPSDATALQGASQAIRRQLWVGRAAVWLDDYLTFISEGTKQGKLKAWGHFLLILIPLSLLCIPLLLFMGFEAAYWRLHPQVRRLRNRPDQALPYAQQTFWRYGPVAAFTLLLLAWLTVVFWLVVWLGVPESSLGPGLTGGLTAVAMAIWAAFKQASEQPLPEKPPLGKVLVAVLALAVSIACVSWPATWPYGPLGVLGLTSWVGFLAFRRARAAAQ</sequence>
<keyword evidence="1" id="KW-0677">Repeat</keyword>
<organism evidence="5 6">
    <name type="scientific">Hymenobacter sediminicola</name>
    <dbReference type="NCBI Taxonomy" id="2761579"/>
    <lineage>
        <taxon>Bacteria</taxon>
        <taxon>Pseudomonadati</taxon>
        <taxon>Bacteroidota</taxon>
        <taxon>Cytophagia</taxon>
        <taxon>Cytophagales</taxon>
        <taxon>Hymenobacteraceae</taxon>
        <taxon>Hymenobacter</taxon>
    </lineage>
</organism>
<dbReference type="Gene3D" id="1.25.40.10">
    <property type="entry name" value="Tetratricopeptide repeat domain"/>
    <property type="match status" value="2"/>
</dbReference>
<dbReference type="PANTHER" id="PTHR12558:SF13">
    <property type="entry name" value="CELL DIVISION CYCLE PROTEIN 27 HOMOLOG"/>
    <property type="match status" value="1"/>
</dbReference>
<feature type="transmembrane region" description="Helical" evidence="4">
    <location>
        <begin position="339"/>
        <end position="358"/>
    </location>
</feature>
<dbReference type="RefSeq" id="WP_185887496.1">
    <property type="nucleotide sequence ID" value="NZ_CP060202.1"/>
</dbReference>
<dbReference type="SUPFAM" id="SSF48452">
    <property type="entry name" value="TPR-like"/>
    <property type="match status" value="1"/>
</dbReference>
<dbReference type="Pfam" id="PF07719">
    <property type="entry name" value="TPR_2"/>
    <property type="match status" value="1"/>
</dbReference>
<name>A0A7G7W5C6_9BACT</name>
<keyword evidence="4" id="KW-1133">Transmembrane helix</keyword>
<dbReference type="InterPro" id="IPR013105">
    <property type="entry name" value="TPR_2"/>
</dbReference>
<keyword evidence="6" id="KW-1185">Reference proteome</keyword>
<keyword evidence="4" id="KW-0812">Transmembrane</keyword>
<feature type="transmembrane region" description="Helical" evidence="4">
    <location>
        <begin position="397"/>
        <end position="414"/>
    </location>
</feature>
<keyword evidence="2 3" id="KW-0802">TPR repeat</keyword>
<dbReference type="PANTHER" id="PTHR12558">
    <property type="entry name" value="CELL DIVISION CYCLE 16,23,27"/>
    <property type="match status" value="1"/>
</dbReference>
<keyword evidence="4" id="KW-0472">Membrane</keyword>
<evidence type="ECO:0000256" key="2">
    <source>
        <dbReference type="ARBA" id="ARBA00022803"/>
    </source>
</evidence>
<dbReference type="Proteomes" id="UP000515489">
    <property type="component" value="Chromosome"/>
</dbReference>
<evidence type="ECO:0000313" key="5">
    <source>
        <dbReference type="EMBL" id="QNH61569.1"/>
    </source>
</evidence>
<dbReference type="KEGG" id="hsk:H4317_15605"/>
<evidence type="ECO:0000256" key="1">
    <source>
        <dbReference type="ARBA" id="ARBA00022737"/>
    </source>
</evidence>
<dbReference type="PROSITE" id="PS50005">
    <property type="entry name" value="TPR"/>
    <property type="match status" value="1"/>
</dbReference>